<dbReference type="InterPro" id="IPR011010">
    <property type="entry name" value="DNA_brk_join_enz"/>
</dbReference>
<dbReference type="SUPFAM" id="SSF56349">
    <property type="entry name" value="DNA breaking-rejoining enzymes"/>
    <property type="match status" value="1"/>
</dbReference>
<evidence type="ECO:0000256" key="2">
    <source>
        <dbReference type="SAM" id="MobiDB-lite"/>
    </source>
</evidence>
<dbReference type="GO" id="GO:0003677">
    <property type="term" value="F:DNA binding"/>
    <property type="evidence" value="ECO:0007669"/>
    <property type="project" value="InterPro"/>
</dbReference>
<evidence type="ECO:0000313" key="3">
    <source>
        <dbReference type="EMBL" id="QIC65997.1"/>
    </source>
</evidence>
<gene>
    <name evidence="3" type="ORF">FSC10_00750</name>
</gene>
<feature type="coiled-coil region" evidence="1">
    <location>
        <begin position="140"/>
        <end position="167"/>
    </location>
</feature>
<dbReference type="EMBL" id="CP044463">
    <property type="protein sequence ID" value="QIC65997.1"/>
    <property type="molecule type" value="Genomic_DNA"/>
</dbReference>
<feature type="compositionally biased region" description="Polar residues" evidence="2">
    <location>
        <begin position="196"/>
        <end position="215"/>
    </location>
</feature>
<sequence length="727" mass="85835">MNEYRYLEDTQELKLEPFRDFYQALAEAKLENDQDFFKLNDFIRPAEIVKLIKIMNQHPTDLSISKYPLAHYLLALINTPSAYQSNALKWAIFNTQCIELLDSKEHTATVANLCRRFRLASTKQEYHWLYNFLPSLPIKLDDLVEFLKEAETENRKLFDKSKESLKKTEIGQLAEIRVIYTYTYTQSERQKRHRQSNPGIQQESPQTDIYKTSRTTLDDEQTYQTKFEQGTAKQSREDKIIETVEDHNFEFNGLEQHSVTAQIVNLKSKILHQNKNELMNKPNPRVFDLPTARHVMQVLFEEAESSPIHALLLFSVLSLTYYKDLPVFQKNSRITAKNKKVLLKPDTCFFKQSFEVSKFKDFVLKEHMLNTINSFTIPLPQVYFKNIFQLKKWDHAKIDSKVQEHLRSINKELTFQLTQQNLPRLLSDITLNELGYELESKLLSGVSLQHYIPCHYSSTQIIDILDIYSQTLYLVCPHLNSSYIEEFKSPITFGSQQTPNLPFVKSFFHQLDQRVREHPNPFQTLNHYSIWLWHICMLITSARPSESFPPNLDYLDLDNQLMAVADKEQRYSGTIGRYLPFNDYLRDEIQHYLKYLKHFLYLTKAYLSNEQVQAIHEIFEGERPFLLFYDPQGYIRNLELSDIQKYCTEIALQRNWTRHFARYFFAQYCNEDVVKGIFGHDEAMQGLFDRYSGFQATDYDHIRVAQDKLVEILELKSMSTFNGIMIK</sequence>
<organism evidence="3 4">
    <name type="scientific">Acinetobacter schindleri</name>
    <dbReference type="NCBI Taxonomy" id="108981"/>
    <lineage>
        <taxon>Bacteria</taxon>
        <taxon>Pseudomonadati</taxon>
        <taxon>Pseudomonadota</taxon>
        <taxon>Gammaproteobacteria</taxon>
        <taxon>Moraxellales</taxon>
        <taxon>Moraxellaceae</taxon>
        <taxon>Acinetobacter</taxon>
    </lineage>
</organism>
<accession>A0AAE7BVH7</accession>
<dbReference type="AlphaFoldDB" id="A0AAE7BVH7"/>
<name>A0AAE7BVH7_9GAMM</name>
<evidence type="ECO:0000313" key="4">
    <source>
        <dbReference type="Proteomes" id="UP000503505"/>
    </source>
</evidence>
<proteinExistence type="predicted"/>
<dbReference type="RefSeq" id="WP_163170703.1">
    <property type="nucleotide sequence ID" value="NZ_CP044463.1"/>
</dbReference>
<keyword evidence="1" id="KW-0175">Coiled coil</keyword>
<reference evidence="3 4" key="1">
    <citation type="submission" date="2019-09" db="EMBL/GenBank/DDBJ databases">
        <title>Non-baumannii Acinetobacter spp. carrying blaNDM-1 isolated in China.</title>
        <authorList>
            <person name="Cui C."/>
            <person name="Chen C."/>
            <person name="Sun J."/>
            <person name="Liu Y."/>
        </authorList>
    </citation>
    <scope>NUCLEOTIDE SEQUENCE [LARGE SCALE GENOMIC DNA]</scope>
    <source>
        <strain evidence="3 4">HZE23-1</strain>
    </source>
</reference>
<evidence type="ECO:0000256" key="1">
    <source>
        <dbReference type="SAM" id="Coils"/>
    </source>
</evidence>
<protein>
    <submittedName>
        <fullName evidence="3">Uncharacterized protein</fullName>
    </submittedName>
</protein>
<dbReference type="Proteomes" id="UP000503505">
    <property type="component" value="Chromosome"/>
</dbReference>
<feature type="region of interest" description="Disordered" evidence="2">
    <location>
        <begin position="187"/>
        <end position="215"/>
    </location>
</feature>